<protein>
    <submittedName>
        <fullName evidence="2">Uncharacterized protein</fullName>
    </submittedName>
</protein>
<dbReference type="EMBL" id="MHJN01000013">
    <property type="protein sequence ID" value="OGY68770.1"/>
    <property type="molecule type" value="Genomic_DNA"/>
</dbReference>
<evidence type="ECO:0000256" key="1">
    <source>
        <dbReference type="SAM" id="Phobius"/>
    </source>
</evidence>
<sequence>MKIALAILLAISFVGIASFSVFTMSHGAEHNGIGCVAAAAQGIDCPKAGSLFSFLAIHLNAFHIVSAAVFFVLAIGLGIVWKFQFSPPFVQSVALRYFSKRLFQQRLTRWLALHENSPAIL</sequence>
<gene>
    <name evidence="2" type="ORF">A2214_01115</name>
</gene>
<feature type="transmembrane region" description="Helical" evidence="1">
    <location>
        <begin position="61"/>
        <end position="81"/>
    </location>
</feature>
<proteinExistence type="predicted"/>
<reference evidence="2 3" key="1">
    <citation type="journal article" date="2016" name="Nat. Commun.">
        <title>Thousands of microbial genomes shed light on interconnected biogeochemical processes in an aquifer system.</title>
        <authorList>
            <person name="Anantharaman K."/>
            <person name="Brown C.T."/>
            <person name="Hug L.A."/>
            <person name="Sharon I."/>
            <person name="Castelle C.J."/>
            <person name="Probst A.J."/>
            <person name="Thomas B.C."/>
            <person name="Singh A."/>
            <person name="Wilkins M.J."/>
            <person name="Karaoz U."/>
            <person name="Brodie E.L."/>
            <person name="Williams K.H."/>
            <person name="Hubbard S.S."/>
            <person name="Banfield J.F."/>
        </authorList>
    </citation>
    <scope>NUCLEOTIDE SEQUENCE [LARGE SCALE GENOMIC DNA]</scope>
</reference>
<comment type="caution">
    <text evidence="2">The sequence shown here is derived from an EMBL/GenBank/DDBJ whole genome shotgun (WGS) entry which is preliminary data.</text>
</comment>
<evidence type="ECO:0000313" key="2">
    <source>
        <dbReference type="EMBL" id="OGY68770.1"/>
    </source>
</evidence>
<dbReference type="Proteomes" id="UP000176626">
    <property type="component" value="Unassembled WGS sequence"/>
</dbReference>
<name>A0A1G1ZYB8_9BACT</name>
<keyword evidence="1" id="KW-1133">Transmembrane helix</keyword>
<dbReference type="AlphaFoldDB" id="A0A1G1ZYB8"/>
<keyword evidence="1" id="KW-0472">Membrane</keyword>
<organism evidence="2 3">
    <name type="scientific">Candidatus Harrisonbacteria bacterium RIFOXYA1_FULL_48_8</name>
    <dbReference type="NCBI Taxonomy" id="1798411"/>
    <lineage>
        <taxon>Bacteria</taxon>
        <taxon>Candidatus Harrisoniibacteriota</taxon>
    </lineage>
</organism>
<keyword evidence="1" id="KW-0812">Transmembrane</keyword>
<accession>A0A1G1ZYB8</accession>
<evidence type="ECO:0000313" key="3">
    <source>
        <dbReference type="Proteomes" id="UP000176626"/>
    </source>
</evidence>